<name>A0ABR4L136_9EURO</name>
<comment type="caution">
    <text evidence="1">The sequence shown here is derived from an EMBL/GenBank/DDBJ whole genome shotgun (WGS) entry which is preliminary data.</text>
</comment>
<sequence length="125" mass="14205">MATLMGCGMASSTGYLIVEGYATTPQDQHPGAGGKKGVLDLHAKQRFLNGRRRYFLIAQCKRIGKQHDKNIWKEGVNLLHQDQPSNCKYPTNKGRNYNAHMKIARHADRAERKARRSVIEQEEKN</sequence>
<reference evidence="1 2" key="1">
    <citation type="submission" date="2024-07" db="EMBL/GenBank/DDBJ databases">
        <title>Section-level genome sequencing and comparative genomics of Aspergillus sections Usti and Cavernicolus.</title>
        <authorList>
            <consortium name="Lawrence Berkeley National Laboratory"/>
            <person name="Nybo J.L."/>
            <person name="Vesth T.C."/>
            <person name="Theobald S."/>
            <person name="Frisvad J.C."/>
            <person name="Larsen T.O."/>
            <person name="Kjaerboelling I."/>
            <person name="Rothschild-Mancinelli K."/>
            <person name="Lyhne E.K."/>
            <person name="Kogle M.E."/>
            <person name="Barry K."/>
            <person name="Clum A."/>
            <person name="Na H."/>
            <person name="Ledsgaard L."/>
            <person name="Lin J."/>
            <person name="Lipzen A."/>
            <person name="Kuo A."/>
            <person name="Riley R."/>
            <person name="Mondo S."/>
            <person name="LaButti K."/>
            <person name="Haridas S."/>
            <person name="Pangalinan J."/>
            <person name="Salamov A.A."/>
            <person name="Simmons B.A."/>
            <person name="Magnuson J.K."/>
            <person name="Chen J."/>
            <person name="Drula E."/>
            <person name="Henrissat B."/>
            <person name="Wiebenga A."/>
            <person name="Lubbers R.J."/>
            <person name="Gomes A.C."/>
            <person name="Macurrencykelacurrency M.R."/>
            <person name="Stajich J."/>
            <person name="Grigoriev I.V."/>
            <person name="Mortensen U.H."/>
            <person name="De vries R.P."/>
            <person name="Baker S.E."/>
            <person name="Andersen M.R."/>
        </authorList>
    </citation>
    <scope>NUCLEOTIDE SEQUENCE [LARGE SCALE GENOMIC DNA]</scope>
    <source>
        <strain evidence="1 2">CBS 756.74</strain>
    </source>
</reference>
<dbReference type="Proteomes" id="UP001610444">
    <property type="component" value="Unassembled WGS sequence"/>
</dbReference>
<protein>
    <submittedName>
        <fullName evidence="1">Uncharacterized protein</fullName>
    </submittedName>
</protein>
<evidence type="ECO:0000313" key="1">
    <source>
        <dbReference type="EMBL" id="KAL2858241.1"/>
    </source>
</evidence>
<organism evidence="1 2">
    <name type="scientific">Aspergillus pseudodeflectus</name>
    <dbReference type="NCBI Taxonomy" id="176178"/>
    <lineage>
        <taxon>Eukaryota</taxon>
        <taxon>Fungi</taxon>
        <taxon>Dikarya</taxon>
        <taxon>Ascomycota</taxon>
        <taxon>Pezizomycotina</taxon>
        <taxon>Eurotiomycetes</taxon>
        <taxon>Eurotiomycetidae</taxon>
        <taxon>Eurotiales</taxon>
        <taxon>Aspergillaceae</taxon>
        <taxon>Aspergillus</taxon>
        <taxon>Aspergillus subgen. Nidulantes</taxon>
    </lineage>
</organism>
<gene>
    <name evidence="1" type="ORF">BJX68DRAFT_163221</name>
</gene>
<dbReference type="GeneID" id="98152074"/>
<dbReference type="EMBL" id="JBFXLR010000005">
    <property type="protein sequence ID" value="KAL2858241.1"/>
    <property type="molecule type" value="Genomic_DNA"/>
</dbReference>
<dbReference type="RefSeq" id="XP_070903410.1">
    <property type="nucleotide sequence ID" value="XM_071036910.1"/>
</dbReference>
<evidence type="ECO:0000313" key="2">
    <source>
        <dbReference type="Proteomes" id="UP001610444"/>
    </source>
</evidence>
<accession>A0ABR4L136</accession>
<proteinExistence type="predicted"/>
<keyword evidence="2" id="KW-1185">Reference proteome</keyword>